<dbReference type="PaxDb" id="4097-A0A1S3YA26"/>
<keyword evidence="1" id="KW-1185">Reference proteome</keyword>
<evidence type="ECO:0000313" key="2">
    <source>
        <dbReference type="RefSeq" id="XP_016449065.1"/>
    </source>
</evidence>
<organism evidence="1 2">
    <name type="scientific">Nicotiana tabacum</name>
    <name type="common">Common tobacco</name>
    <dbReference type="NCBI Taxonomy" id="4097"/>
    <lineage>
        <taxon>Eukaryota</taxon>
        <taxon>Viridiplantae</taxon>
        <taxon>Streptophyta</taxon>
        <taxon>Embryophyta</taxon>
        <taxon>Tracheophyta</taxon>
        <taxon>Spermatophyta</taxon>
        <taxon>Magnoliopsida</taxon>
        <taxon>eudicotyledons</taxon>
        <taxon>Gunneridae</taxon>
        <taxon>Pentapetalae</taxon>
        <taxon>asterids</taxon>
        <taxon>lamiids</taxon>
        <taxon>Solanales</taxon>
        <taxon>Solanaceae</taxon>
        <taxon>Nicotianoideae</taxon>
        <taxon>Nicotianeae</taxon>
        <taxon>Nicotiana</taxon>
    </lineage>
</organism>
<reference evidence="1" key="1">
    <citation type="journal article" date="2014" name="Nat. Commun.">
        <title>The tobacco genome sequence and its comparison with those of tomato and potato.</title>
        <authorList>
            <person name="Sierro N."/>
            <person name="Battey J.N."/>
            <person name="Ouadi S."/>
            <person name="Bakaher N."/>
            <person name="Bovet L."/>
            <person name="Willig A."/>
            <person name="Goepfert S."/>
            <person name="Peitsch M.C."/>
            <person name="Ivanov N.V."/>
        </authorList>
    </citation>
    <scope>NUCLEOTIDE SEQUENCE [LARGE SCALE GENOMIC DNA]</scope>
</reference>
<dbReference type="Gene3D" id="3.60.10.10">
    <property type="entry name" value="Endonuclease/exonuclease/phosphatase"/>
    <property type="match status" value="1"/>
</dbReference>
<reference evidence="2" key="2">
    <citation type="submission" date="2025-08" db="UniProtKB">
        <authorList>
            <consortium name="RefSeq"/>
        </authorList>
    </citation>
    <scope>IDENTIFICATION</scope>
    <source>
        <tissue evidence="2">Leaf</tissue>
    </source>
</reference>
<name>A0A1S3YA26_TOBAC</name>
<proteinExistence type="predicted"/>
<sequence length="166" mass="19210">MTCSTPWCVIGDFNVIASVEEKIGGLPYQMNKNMDFLSMIEDCGFVDLGFYGPRYTWSNGRGQCSIVWKRLDMGLVNDNWLVSYHATTITHPSSARSDHNPLLLEMNVRQDTSKRYFKFLNCGFENENFLPLVQEVWNKEVNGNAMWIFYQRRKALSNALSKWSSQ</sequence>
<evidence type="ECO:0000313" key="1">
    <source>
        <dbReference type="Proteomes" id="UP000790787"/>
    </source>
</evidence>
<dbReference type="PANTHER" id="PTHR33710">
    <property type="entry name" value="BNAC02G09200D PROTEIN"/>
    <property type="match status" value="1"/>
</dbReference>
<dbReference type="SUPFAM" id="SSF56219">
    <property type="entry name" value="DNase I-like"/>
    <property type="match status" value="1"/>
</dbReference>
<dbReference type="Proteomes" id="UP000790787">
    <property type="component" value="Chromosome 13"/>
</dbReference>
<dbReference type="InterPro" id="IPR036691">
    <property type="entry name" value="Endo/exonu/phosph_ase_sf"/>
</dbReference>
<dbReference type="AlphaFoldDB" id="A0A1S3YA26"/>
<dbReference type="OMA" id="IWILAND"/>
<gene>
    <name evidence="2" type="primary">LOC107774112</name>
</gene>
<protein>
    <submittedName>
        <fullName evidence="2">Uncharacterized protein LOC107774112</fullName>
    </submittedName>
</protein>
<dbReference type="RefSeq" id="XP_016449065.1">
    <property type="nucleotide sequence ID" value="XM_016593579.1"/>
</dbReference>
<dbReference type="GeneID" id="107774112"/>
<accession>A0A1S3YA26</accession>
<dbReference type="OrthoDB" id="1935089at2759"/>
<dbReference type="PANTHER" id="PTHR33710:SF54">
    <property type="entry name" value="NON-LTR RETROELEMENT REVERSE TRANSCRIPTASE"/>
    <property type="match status" value="1"/>
</dbReference>
<dbReference type="KEGG" id="nta:107774112"/>